<dbReference type="GO" id="GO:0048564">
    <property type="term" value="P:photosystem I assembly"/>
    <property type="evidence" value="ECO:0007669"/>
    <property type="project" value="TreeGrafter"/>
</dbReference>
<evidence type="ECO:0000313" key="2">
    <source>
        <dbReference type="EMBL" id="PIU14821.1"/>
    </source>
</evidence>
<sequence>MRSKEVENYKLTLKLNPRQKEILVGVLLGDGHLERLYTPTLARLKIEHSLKQKDYVHWLYQEFKNWVRSEPKIKQVKIFGKIYFNYGFCTHGHRLLGNFHTKFYKNKIKIVPCDISDLLTPLNLAVWFMDDGSIKSNRHKGIFLNTQSFSTEDVERLQKALKEKFFIESTTRRDKNGKQIYLGGINGEKLIRLIRPHIISSMFYKIPKVLI</sequence>
<dbReference type="PANTHER" id="PTHR47539">
    <property type="entry name" value="PENTATRICOPEPTIDE REPEAT-CONTAINING PROTEIN OTP51, CHLOROPLASTIC"/>
    <property type="match status" value="1"/>
</dbReference>
<dbReference type="Proteomes" id="UP000229784">
    <property type="component" value="Unassembled WGS sequence"/>
</dbReference>
<dbReference type="Pfam" id="PF03161">
    <property type="entry name" value="LAGLIDADG_2"/>
    <property type="match status" value="1"/>
</dbReference>
<dbReference type="InterPro" id="IPR004860">
    <property type="entry name" value="LAGLIDADG_dom"/>
</dbReference>
<dbReference type="GO" id="GO:0045292">
    <property type="term" value="P:mRNA cis splicing, via spliceosome"/>
    <property type="evidence" value="ECO:0007669"/>
    <property type="project" value="TreeGrafter"/>
</dbReference>
<dbReference type="Gene3D" id="3.10.28.10">
    <property type="entry name" value="Homing endonucleases"/>
    <property type="match status" value="2"/>
</dbReference>
<proteinExistence type="predicted"/>
<dbReference type="InterPro" id="IPR052500">
    <property type="entry name" value="Chloro/Mito_RNA_Process"/>
</dbReference>
<dbReference type="AlphaFoldDB" id="A0A2M6XU26"/>
<dbReference type="GO" id="GO:0004519">
    <property type="term" value="F:endonuclease activity"/>
    <property type="evidence" value="ECO:0007669"/>
    <property type="project" value="InterPro"/>
</dbReference>
<gene>
    <name evidence="2" type="ORF">COT20_02455</name>
</gene>
<name>A0A2M6XU26_9BACT</name>
<dbReference type="EMBL" id="PEXQ01000060">
    <property type="protein sequence ID" value="PIU14821.1"/>
    <property type="molecule type" value="Genomic_DNA"/>
</dbReference>
<dbReference type="GO" id="GO:0000373">
    <property type="term" value="P:Group II intron splicing"/>
    <property type="evidence" value="ECO:0007669"/>
    <property type="project" value="TreeGrafter"/>
</dbReference>
<evidence type="ECO:0000313" key="3">
    <source>
        <dbReference type="Proteomes" id="UP000229784"/>
    </source>
</evidence>
<dbReference type="InterPro" id="IPR027434">
    <property type="entry name" value="Homing_endonucl"/>
</dbReference>
<accession>A0A2M6XU26</accession>
<reference evidence="3" key="1">
    <citation type="submission" date="2017-09" db="EMBL/GenBank/DDBJ databases">
        <title>Depth-based differentiation of microbial function through sediment-hosted aquifers and enrichment of novel symbionts in the deep terrestrial subsurface.</title>
        <authorList>
            <person name="Probst A.J."/>
            <person name="Ladd B."/>
            <person name="Jarett J.K."/>
            <person name="Geller-Mcgrath D.E."/>
            <person name="Sieber C.M.K."/>
            <person name="Emerson J.B."/>
            <person name="Anantharaman K."/>
            <person name="Thomas B.C."/>
            <person name="Malmstrom R."/>
            <person name="Stieglmeier M."/>
            <person name="Klingl A."/>
            <person name="Woyke T."/>
            <person name="Ryan C.M."/>
            <person name="Banfield J.F."/>
        </authorList>
    </citation>
    <scope>NUCLEOTIDE SEQUENCE [LARGE SCALE GENOMIC DNA]</scope>
</reference>
<evidence type="ECO:0000259" key="1">
    <source>
        <dbReference type="Pfam" id="PF03161"/>
    </source>
</evidence>
<comment type="caution">
    <text evidence="2">The sequence shown here is derived from an EMBL/GenBank/DDBJ whole genome shotgun (WGS) entry which is preliminary data.</text>
</comment>
<protein>
    <recommendedName>
        <fullName evidence="1">Homing endonuclease LAGLIDADG domain-containing protein</fullName>
    </recommendedName>
</protein>
<feature type="domain" description="Homing endonuclease LAGLIDADG" evidence="1">
    <location>
        <begin position="20"/>
        <end position="187"/>
    </location>
</feature>
<dbReference type="PANTHER" id="PTHR47539:SF1">
    <property type="entry name" value="PENTATRICOPEPTIDE REPEAT-CONTAINING PROTEIN OTP51, CHLOROPLASTIC"/>
    <property type="match status" value="1"/>
</dbReference>
<dbReference type="SUPFAM" id="SSF55608">
    <property type="entry name" value="Homing endonucleases"/>
    <property type="match status" value="1"/>
</dbReference>
<organism evidence="2 3">
    <name type="scientific">bacterium (Candidatus Gribaldobacteria) CG08_land_8_20_14_0_20_39_15</name>
    <dbReference type="NCBI Taxonomy" id="2014273"/>
    <lineage>
        <taxon>Bacteria</taxon>
        <taxon>Candidatus Gribaldobacteria</taxon>
    </lineage>
</organism>